<name>A0AAD6ZUB6_9AGAR</name>
<feature type="transmembrane region" description="Helical" evidence="3">
    <location>
        <begin position="42"/>
        <end position="63"/>
    </location>
</feature>
<evidence type="ECO:0000313" key="5">
    <source>
        <dbReference type="Proteomes" id="UP001218218"/>
    </source>
</evidence>
<keyword evidence="3" id="KW-0812">Transmembrane</keyword>
<keyword evidence="5" id="KW-1185">Reference proteome</keyword>
<evidence type="ECO:0000313" key="4">
    <source>
        <dbReference type="EMBL" id="KAJ7339912.1"/>
    </source>
</evidence>
<proteinExistence type="predicted"/>
<feature type="coiled-coil region" evidence="1">
    <location>
        <begin position="124"/>
        <end position="151"/>
    </location>
</feature>
<accession>A0AAD6ZUB6</accession>
<reference evidence="4" key="1">
    <citation type="submission" date="2023-03" db="EMBL/GenBank/DDBJ databases">
        <title>Massive genome expansion in bonnet fungi (Mycena s.s.) driven by repeated elements and novel gene families across ecological guilds.</title>
        <authorList>
            <consortium name="Lawrence Berkeley National Laboratory"/>
            <person name="Harder C.B."/>
            <person name="Miyauchi S."/>
            <person name="Viragh M."/>
            <person name="Kuo A."/>
            <person name="Thoen E."/>
            <person name="Andreopoulos B."/>
            <person name="Lu D."/>
            <person name="Skrede I."/>
            <person name="Drula E."/>
            <person name="Henrissat B."/>
            <person name="Morin E."/>
            <person name="Kohler A."/>
            <person name="Barry K."/>
            <person name="LaButti K."/>
            <person name="Morin E."/>
            <person name="Salamov A."/>
            <person name="Lipzen A."/>
            <person name="Mereny Z."/>
            <person name="Hegedus B."/>
            <person name="Baldrian P."/>
            <person name="Stursova M."/>
            <person name="Weitz H."/>
            <person name="Taylor A."/>
            <person name="Grigoriev I.V."/>
            <person name="Nagy L.G."/>
            <person name="Martin F."/>
            <person name="Kauserud H."/>
        </authorList>
    </citation>
    <scope>NUCLEOTIDE SEQUENCE</scope>
    <source>
        <strain evidence="4">CBHHK002</strain>
    </source>
</reference>
<feature type="compositionally biased region" description="Polar residues" evidence="2">
    <location>
        <begin position="22"/>
        <end position="34"/>
    </location>
</feature>
<dbReference type="AlphaFoldDB" id="A0AAD6ZUB6"/>
<organism evidence="4 5">
    <name type="scientific">Mycena albidolilacea</name>
    <dbReference type="NCBI Taxonomy" id="1033008"/>
    <lineage>
        <taxon>Eukaryota</taxon>
        <taxon>Fungi</taxon>
        <taxon>Dikarya</taxon>
        <taxon>Basidiomycota</taxon>
        <taxon>Agaricomycotina</taxon>
        <taxon>Agaricomycetes</taxon>
        <taxon>Agaricomycetidae</taxon>
        <taxon>Agaricales</taxon>
        <taxon>Marasmiineae</taxon>
        <taxon>Mycenaceae</taxon>
        <taxon>Mycena</taxon>
    </lineage>
</organism>
<comment type="caution">
    <text evidence="4">The sequence shown here is derived from an EMBL/GenBank/DDBJ whole genome shotgun (WGS) entry which is preliminary data.</text>
</comment>
<gene>
    <name evidence="4" type="ORF">DFH08DRAFT_812286</name>
</gene>
<protein>
    <submittedName>
        <fullName evidence="4">Uncharacterized protein</fullName>
    </submittedName>
</protein>
<keyword evidence="3" id="KW-1133">Transmembrane helix</keyword>
<evidence type="ECO:0000256" key="1">
    <source>
        <dbReference type="SAM" id="Coils"/>
    </source>
</evidence>
<dbReference type="EMBL" id="JARIHO010000027">
    <property type="protein sequence ID" value="KAJ7339912.1"/>
    <property type="molecule type" value="Genomic_DNA"/>
</dbReference>
<keyword evidence="1" id="KW-0175">Coiled coil</keyword>
<evidence type="ECO:0000256" key="2">
    <source>
        <dbReference type="SAM" id="MobiDB-lite"/>
    </source>
</evidence>
<evidence type="ECO:0000256" key="3">
    <source>
        <dbReference type="SAM" id="Phobius"/>
    </source>
</evidence>
<sequence length="176" mass="20055">MPNPNRPFMNTWHGSLSIKPNAESNTEDVASASQTPIKPPPIILAVVLPVLVIASIAFLWQFVRRRRRLAHHSAAFQDMSESRVVRIHSRTSMIRRQYIQQELRVVQEQFVDIDELERMHGGTAEHIRTQLDGARERNNQLLTRIQELEAELQSAWALGLSDEPPPGYSSARESLT</sequence>
<dbReference type="Proteomes" id="UP001218218">
    <property type="component" value="Unassembled WGS sequence"/>
</dbReference>
<feature type="region of interest" description="Disordered" evidence="2">
    <location>
        <begin position="1"/>
        <end position="34"/>
    </location>
</feature>
<keyword evidence="3" id="KW-0472">Membrane</keyword>